<name>A0A2P4XGH5_9STRA</name>
<dbReference type="InterPro" id="IPR006912">
    <property type="entry name" value="Harbinger_derived_prot"/>
</dbReference>
<dbReference type="AlphaFoldDB" id="A0A2P4XGH5"/>
<dbReference type="Pfam" id="PF04827">
    <property type="entry name" value="Plant_tran"/>
    <property type="match status" value="2"/>
</dbReference>
<dbReference type="Proteomes" id="UP000237271">
    <property type="component" value="Unassembled WGS sequence"/>
</dbReference>
<evidence type="ECO:0000313" key="2">
    <source>
        <dbReference type="Proteomes" id="UP000237271"/>
    </source>
</evidence>
<reference evidence="1 2" key="1">
    <citation type="journal article" date="2017" name="Genome Biol. Evol.">
        <title>Phytophthora megakarya and P. palmivora, closely related causal agents of cacao black pod rot, underwent increases in genome sizes and gene numbers by different mechanisms.</title>
        <authorList>
            <person name="Ali S.S."/>
            <person name="Shao J."/>
            <person name="Lary D.J."/>
            <person name="Kronmiller B."/>
            <person name="Shen D."/>
            <person name="Strem M.D."/>
            <person name="Amoako-Attah I."/>
            <person name="Akrofi A.Y."/>
            <person name="Begoude B.A."/>
            <person name="Ten Hoopen G.M."/>
            <person name="Coulibaly K."/>
            <person name="Kebe B.I."/>
            <person name="Melnick R.L."/>
            <person name="Guiltinan M.J."/>
            <person name="Tyler B.M."/>
            <person name="Meinhardt L.W."/>
            <person name="Bailey B.A."/>
        </authorList>
    </citation>
    <scope>NUCLEOTIDE SEQUENCE [LARGE SCALE GENOMIC DNA]</scope>
    <source>
        <strain evidence="2">sbr112.9</strain>
    </source>
</reference>
<organism evidence="1 2">
    <name type="scientific">Phytophthora palmivora</name>
    <dbReference type="NCBI Taxonomy" id="4796"/>
    <lineage>
        <taxon>Eukaryota</taxon>
        <taxon>Sar</taxon>
        <taxon>Stramenopiles</taxon>
        <taxon>Oomycota</taxon>
        <taxon>Peronosporomycetes</taxon>
        <taxon>Peronosporales</taxon>
        <taxon>Peronosporaceae</taxon>
        <taxon>Phytophthora</taxon>
    </lineage>
</organism>
<comment type="caution">
    <text evidence="1">The sequence shown here is derived from an EMBL/GenBank/DDBJ whole genome shotgun (WGS) entry which is preliminary data.</text>
</comment>
<sequence length="164" mass="19264">MHWMWEMCPYALKRQFAGKEKEPSIVLEVVADYRLWIWHFYFGSTGSNNDINFFDSSPLINKHALSQDVYDPFLYELAGQQFQQLYYLNAKEKHLAKKQEAARKDVEQTFGVLQKRFHILKKPSQICHEGMCDMHNVIVEDEWDVEGLEALPEEKNACHGNHEG</sequence>
<dbReference type="PANTHER" id="PTHR47150">
    <property type="entry name" value="OS12G0169200 PROTEIN"/>
    <property type="match status" value="1"/>
</dbReference>
<dbReference type="EMBL" id="NCKW01011067">
    <property type="protein sequence ID" value="POM64643.1"/>
    <property type="molecule type" value="Genomic_DNA"/>
</dbReference>
<accession>A0A2P4XGH5</accession>
<gene>
    <name evidence="1" type="ORF">PHPALM_19801</name>
</gene>
<protein>
    <submittedName>
        <fullName evidence="1">F21J9.3</fullName>
    </submittedName>
</protein>
<dbReference type="OrthoDB" id="119179at2759"/>
<dbReference type="PANTHER" id="PTHR47150:SF5">
    <property type="entry name" value="OS07G0546750 PROTEIN"/>
    <property type="match status" value="1"/>
</dbReference>
<keyword evidence="2" id="KW-1185">Reference proteome</keyword>
<proteinExistence type="predicted"/>
<evidence type="ECO:0000313" key="1">
    <source>
        <dbReference type="EMBL" id="POM64643.1"/>
    </source>
</evidence>